<keyword evidence="4" id="KW-0804">Transcription</keyword>
<dbReference type="InterPro" id="IPR007627">
    <property type="entry name" value="RNA_pol_sigma70_r2"/>
</dbReference>
<dbReference type="Gene3D" id="1.10.1740.10">
    <property type="match status" value="1"/>
</dbReference>
<dbReference type="Proteomes" id="UP000187941">
    <property type="component" value="Chromosome"/>
</dbReference>
<evidence type="ECO:0000259" key="5">
    <source>
        <dbReference type="Pfam" id="PF04542"/>
    </source>
</evidence>
<keyword evidence="2" id="KW-0805">Transcription regulation</keyword>
<dbReference type="RefSeq" id="WP_077130080.1">
    <property type="nucleotide sequence ID" value="NZ_CP014263.1"/>
</dbReference>
<comment type="similarity">
    <text evidence="1">Belongs to the sigma-70 factor family. ECF subfamily.</text>
</comment>
<organism evidence="6 7">
    <name type="scientific">Spirosoma montaniterrae</name>
    <dbReference type="NCBI Taxonomy" id="1178516"/>
    <lineage>
        <taxon>Bacteria</taxon>
        <taxon>Pseudomonadati</taxon>
        <taxon>Bacteroidota</taxon>
        <taxon>Cytophagia</taxon>
        <taxon>Cytophagales</taxon>
        <taxon>Cytophagaceae</taxon>
        <taxon>Spirosoma</taxon>
    </lineage>
</organism>
<evidence type="ECO:0000256" key="4">
    <source>
        <dbReference type="ARBA" id="ARBA00023163"/>
    </source>
</evidence>
<keyword evidence="3" id="KW-0731">Sigma factor</keyword>
<dbReference type="InterPro" id="IPR039425">
    <property type="entry name" value="RNA_pol_sigma-70-like"/>
</dbReference>
<dbReference type="OrthoDB" id="1116697at2"/>
<sequence length="203" mass="23748">MATRTTFTDAELIQAIRSKTNVNQALLFLYDRYYRLLERYVLTNSGSEMDAEDVVQEVMVSLVDLIQQDKYRGEASVKSLLFTLARNHWITMLRKRGSDTRRNEVFETERDQEEDDVSAYVMSLEAQQTLTALFDRLGDACRKILTLFYYQNLSMKEILTQTDYGSEQVLRNKKHKCLKDMTEFVQRTPGLSESVRDALQRTR</sequence>
<name>A0A1P9WTH1_9BACT</name>
<evidence type="ECO:0000256" key="2">
    <source>
        <dbReference type="ARBA" id="ARBA00023015"/>
    </source>
</evidence>
<dbReference type="AlphaFoldDB" id="A0A1P9WTH1"/>
<dbReference type="PANTHER" id="PTHR43133">
    <property type="entry name" value="RNA POLYMERASE ECF-TYPE SIGMA FACTO"/>
    <property type="match status" value="1"/>
</dbReference>
<dbReference type="InterPro" id="IPR014284">
    <property type="entry name" value="RNA_pol_sigma-70_dom"/>
</dbReference>
<dbReference type="Gene3D" id="1.10.10.10">
    <property type="entry name" value="Winged helix-like DNA-binding domain superfamily/Winged helix DNA-binding domain"/>
    <property type="match status" value="1"/>
</dbReference>
<dbReference type="PANTHER" id="PTHR43133:SF62">
    <property type="entry name" value="RNA POLYMERASE SIGMA FACTOR SIGZ"/>
    <property type="match status" value="1"/>
</dbReference>
<accession>A0A1P9WTH1</accession>
<dbReference type="STRING" id="1178516.AWR27_04390"/>
<dbReference type="Pfam" id="PF04542">
    <property type="entry name" value="Sigma70_r2"/>
    <property type="match status" value="1"/>
</dbReference>
<dbReference type="GO" id="GO:0016987">
    <property type="term" value="F:sigma factor activity"/>
    <property type="evidence" value="ECO:0007669"/>
    <property type="project" value="UniProtKB-KW"/>
</dbReference>
<gene>
    <name evidence="6" type="ORF">AWR27_04390</name>
</gene>
<evidence type="ECO:0000313" key="7">
    <source>
        <dbReference type="Proteomes" id="UP000187941"/>
    </source>
</evidence>
<evidence type="ECO:0000256" key="3">
    <source>
        <dbReference type="ARBA" id="ARBA00023082"/>
    </source>
</evidence>
<keyword evidence="7" id="KW-1185">Reference proteome</keyword>
<dbReference type="SUPFAM" id="SSF88946">
    <property type="entry name" value="Sigma2 domain of RNA polymerase sigma factors"/>
    <property type="match status" value="1"/>
</dbReference>
<evidence type="ECO:0000313" key="6">
    <source>
        <dbReference type="EMBL" id="AQG78640.1"/>
    </source>
</evidence>
<dbReference type="SUPFAM" id="SSF88659">
    <property type="entry name" value="Sigma3 and sigma4 domains of RNA polymerase sigma factors"/>
    <property type="match status" value="1"/>
</dbReference>
<dbReference type="GO" id="GO:0006352">
    <property type="term" value="P:DNA-templated transcription initiation"/>
    <property type="evidence" value="ECO:0007669"/>
    <property type="project" value="InterPro"/>
</dbReference>
<dbReference type="NCBIfam" id="TIGR02937">
    <property type="entry name" value="sigma70-ECF"/>
    <property type="match status" value="1"/>
</dbReference>
<evidence type="ECO:0000256" key="1">
    <source>
        <dbReference type="ARBA" id="ARBA00010641"/>
    </source>
</evidence>
<reference evidence="6 7" key="1">
    <citation type="submission" date="2016-01" db="EMBL/GenBank/DDBJ databases">
        <authorList>
            <person name="Oliw E.H."/>
        </authorList>
    </citation>
    <scope>NUCLEOTIDE SEQUENCE [LARGE SCALE GENOMIC DNA]</scope>
    <source>
        <strain evidence="6 7">DY10</strain>
    </source>
</reference>
<feature type="domain" description="RNA polymerase sigma-70 region 2" evidence="5">
    <location>
        <begin position="29"/>
        <end position="97"/>
    </location>
</feature>
<dbReference type="KEGG" id="smon:AWR27_04390"/>
<dbReference type="InterPro" id="IPR013324">
    <property type="entry name" value="RNA_pol_sigma_r3/r4-like"/>
</dbReference>
<proteinExistence type="inferred from homology"/>
<dbReference type="EMBL" id="CP014263">
    <property type="protein sequence ID" value="AQG78640.1"/>
    <property type="molecule type" value="Genomic_DNA"/>
</dbReference>
<dbReference type="InterPro" id="IPR036388">
    <property type="entry name" value="WH-like_DNA-bd_sf"/>
</dbReference>
<dbReference type="InterPro" id="IPR013325">
    <property type="entry name" value="RNA_pol_sigma_r2"/>
</dbReference>
<protein>
    <submittedName>
        <fullName evidence="6">RNA polymerase subunit sigma-24</fullName>
    </submittedName>
</protein>